<gene>
    <name evidence="2" type="ORF">MEDL_27011</name>
</gene>
<organism evidence="2 3">
    <name type="scientific">Mytilus edulis</name>
    <name type="common">Blue mussel</name>
    <dbReference type="NCBI Taxonomy" id="6550"/>
    <lineage>
        <taxon>Eukaryota</taxon>
        <taxon>Metazoa</taxon>
        <taxon>Spiralia</taxon>
        <taxon>Lophotrochozoa</taxon>
        <taxon>Mollusca</taxon>
        <taxon>Bivalvia</taxon>
        <taxon>Autobranchia</taxon>
        <taxon>Pteriomorphia</taxon>
        <taxon>Mytilida</taxon>
        <taxon>Mytiloidea</taxon>
        <taxon>Mytilidae</taxon>
        <taxon>Mytilinae</taxon>
        <taxon>Mytilus</taxon>
    </lineage>
</organism>
<dbReference type="SUPFAM" id="SSF56219">
    <property type="entry name" value="DNase I-like"/>
    <property type="match status" value="1"/>
</dbReference>
<evidence type="ECO:0000313" key="2">
    <source>
        <dbReference type="EMBL" id="CAG2213053.1"/>
    </source>
</evidence>
<keyword evidence="3" id="KW-1185">Reference proteome</keyword>
<sequence length="769" mass="88994">MGKRRNSNNNKTGLTPPNKTQINMASPCHQQQQSFSNVLSQAHDTLYTSTPMNSHTTPLTGTFQQNYHNPTNHMNQTFERPNPQIQQSSRFSPNAGPTSYPGYQPPPLPSFPSFPSSQTDGARSNITMEMLFSTINIMNQRLERIDFEVGDKLFKLDKKLDERFNNIDTKISNLHQEIDSVKKTQNEHAQILENEEKHHFEIADRMNLVENFTREIDTEKNQLKEEYLKLQSHSMKYNLIFGGIVQTDEEENTETVLKNFIKTELDIPEADEIDFQNVHRLRPRRDGKPRNIIARFTHYKDHERVKKVVPQKLKLKPKFTVNQQYPTEISNRRQKLLPKLKELHRRNIRASLVYDQIFVDGQPFEPAREEPRNPIHKTKTDDYDEIKLPKDYTLFTKNRQKFKKKSGGIIIIYKKKLSHILKFINSESEFVQWVEILHGNFDTGKDILLGCVYIPPEFSRYSSDESFSEIEDELIRFSNTSKEVALIGDFNSRTSIDSDHVIPDESLLEILQVEDDVINKDIFSYLLLESKNIPLQRYSYDQGRVNKYGTLLLELCKRCGIFICNGRIFSDKFIGHTTCKDSSVVDYLIVSPHMFDYISEFRVDEFNPMFSDVHNSIFFTLSFNTDSNNTDKVNTEKNTGNTDTHIKWDCRKADDYFQALSSDSVSGNLQHIDHVLSTIDTNNFTPENINGLVDDLGNVLLDTAEGVLGKTKKRPVYPDRKNKPWCSKKLFLMWFFGSGELANNNVPCHQSDQTLVMYDTPGTSNIMIS</sequence>
<evidence type="ECO:0008006" key="4">
    <source>
        <dbReference type="Google" id="ProtNLM"/>
    </source>
</evidence>
<dbReference type="OrthoDB" id="5977454at2759"/>
<dbReference type="AlphaFoldDB" id="A0A8S3S1H3"/>
<feature type="compositionally biased region" description="Pro residues" evidence="1">
    <location>
        <begin position="103"/>
        <end position="112"/>
    </location>
</feature>
<dbReference type="Gene3D" id="3.30.70.1820">
    <property type="entry name" value="L1 transposable element, RRM domain"/>
    <property type="match status" value="1"/>
</dbReference>
<feature type="compositionally biased region" description="Polar residues" evidence="1">
    <location>
        <begin position="51"/>
        <end position="92"/>
    </location>
</feature>
<name>A0A8S3S1H3_MYTED</name>
<feature type="region of interest" description="Disordered" evidence="1">
    <location>
        <begin position="51"/>
        <end position="121"/>
    </location>
</feature>
<dbReference type="Proteomes" id="UP000683360">
    <property type="component" value="Unassembled WGS sequence"/>
</dbReference>
<feature type="region of interest" description="Disordered" evidence="1">
    <location>
        <begin position="1"/>
        <end position="20"/>
    </location>
</feature>
<dbReference type="InterPro" id="IPR036691">
    <property type="entry name" value="Endo/exonu/phosph_ase_sf"/>
</dbReference>
<feature type="compositionally biased region" description="Polar residues" evidence="1">
    <location>
        <begin position="7"/>
        <end position="20"/>
    </location>
</feature>
<dbReference type="EMBL" id="CAJPWZ010001323">
    <property type="protein sequence ID" value="CAG2213053.1"/>
    <property type="molecule type" value="Genomic_DNA"/>
</dbReference>
<proteinExistence type="predicted"/>
<comment type="caution">
    <text evidence="2">The sequence shown here is derived from an EMBL/GenBank/DDBJ whole genome shotgun (WGS) entry which is preliminary data.</text>
</comment>
<accession>A0A8S3S1H3</accession>
<reference evidence="2" key="1">
    <citation type="submission" date="2021-03" db="EMBL/GenBank/DDBJ databases">
        <authorList>
            <person name="Bekaert M."/>
        </authorList>
    </citation>
    <scope>NUCLEOTIDE SEQUENCE</scope>
</reference>
<dbReference type="Gene3D" id="3.60.10.10">
    <property type="entry name" value="Endonuclease/exonuclease/phosphatase"/>
    <property type="match status" value="1"/>
</dbReference>
<evidence type="ECO:0000313" key="3">
    <source>
        <dbReference type="Proteomes" id="UP000683360"/>
    </source>
</evidence>
<evidence type="ECO:0000256" key="1">
    <source>
        <dbReference type="SAM" id="MobiDB-lite"/>
    </source>
</evidence>
<protein>
    <recommendedName>
        <fullName evidence="4">Endonuclease/exonuclease/phosphatase domain-containing protein</fullName>
    </recommendedName>
</protein>